<feature type="region of interest" description="Disordered" evidence="1">
    <location>
        <begin position="187"/>
        <end position="263"/>
    </location>
</feature>
<feature type="compositionally biased region" description="Low complexity" evidence="1">
    <location>
        <begin position="242"/>
        <end position="257"/>
    </location>
</feature>
<dbReference type="Proteomes" id="UP001552299">
    <property type="component" value="Unassembled WGS sequence"/>
</dbReference>
<dbReference type="PANTHER" id="PTHR12854:SF12">
    <property type="entry name" value="POLYADENYLATE-BINDING PROTEIN INTERACTING PROTEIN"/>
    <property type="match status" value="1"/>
</dbReference>
<organism evidence="3 4">
    <name type="scientific">Dendrobium thyrsiflorum</name>
    <name type="common">Pinecone-like raceme dendrobium</name>
    <name type="synonym">Orchid</name>
    <dbReference type="NCBI Taxonomy" id="117978"/>
    <lineage>
        <taxon>Eukaryota</taxon>
        <taxon>Viridiplantae</taxon>
        <taxon>Streptophyta</taxon>
        <taxon>Embryophyta</taxon>
        <taxon>Tracheophyta</taxon>
        <taxon>Spermatophyta</taxon>
        <taxon>Magnoliopsida</taxon>
        <taxon>Liliopsida</taxon>
        <taxon>Asparagales</taxon>
        <taxon>Orchidaceae</taxon>
        <taxon>Epidendroideae</taxon>
        <taxon>Malaxideae</taxon>
        <taxon>Dendrobiinae</taxon>
        <taxon>Dendrobium</taxon>
    </lineage>
</organism>
<proteinExistence type="predicted"/>
<dbReference type="AlphaFoldDB" id="A0ABD0UY16"/>
<gene>
    <name evidence="3" type="ORF">M5K25_012478</name>
</gene>
<feature type="compositionally biased region" description="Polar residues" evidence="1">
    <location>
        <begin position="204"/>
        <end position="219"/>
    </location>
</feature>
<reference evidence="3 4" key="1">
    <citation type="journal article" date="2024" name="Plant Biotechnol. J.">
        <title>Dendrobium thyrsiflorum genome and its molecular insights into genes involved in important horticultural traits.</title>
        <authorList>
            <person name="Chen B."/>
            <person name="Wang J.Y."/>
            <person name="Zheng P.J."/>
            <person name="Li K.L."/>
            <person name="Liang Y.M."/>
            <person name="Chen X.F."/>
            <person name="Zhang C."/>
            <person name="Zhao X."/>
            <person name="He X."/>
            <person name="Zhang G.Q."/>
            <person name="Liu Z.J."/>
            <person name="Xu Q."/>
        </authorList>
    </citation>
    <scope>NUCLEOTIDE SEQUENCE [LARGE SCALE GENOMIC DNA]</scope>
    <source>
        <strain evidence="3">GZMU011</strain>
    </source>
</reference>
<dbReference type="InterPro" id="IPR045117">
    <property type="entry name" value="ATXN2-like"/>
</dbReference>
<sequence length="508" mass="53777">MGCRNGEAEAALQMTEITFGDALLLATFCAVGLAVEVQVKDGSVYAGVFHTASLDEGYGIVLKKARMIEKGRCPNLEIGTLVDTLVVLSSDLVQVIVKDFCLPMEGHIDFSVGDGLREGIEAGIDATSANIDSNKENISIKFSGEADIHETHNVKKMLKSLDNHHNDLGGKDGCLCRDEVEELSCRPEVSVPEGQVGDSEVHAESNSSSHIEMDSSTKTVVCEADHSSSCSNKSLSGDKRSNSPVSLSTRPSSSVSSDGHSTCSNLSTSPYLAASEGGPFCNTCTKEFKLNPEAKEFKLNPEAKVFLPSFASARSASAVISTIVNTNYASSIPSAMPVVAAQSSLEINSFPTCTPLPAKFVQYSPLAGVQTGISTQYPQPISGQVSARQPARFIGQYYPTLHTGTAYMHQNTQPVMVGRTGQLVYVHPISQDPMQGTAVLSQGCPVLTPCHANIPKLQGSNAQSLQFCMTPPLVSAAPAQPFAIPSPIPAIRPITVPGGNGYFGSKFQ</sequence>
<accession>A0ABD0UY16</accession>
<keyword evidence="4" id="KW-1185">Reference proteome</keyword>
<name>A0ABD0UY16_DENTH</name>
<evidence type="ECO:0000259" key="2">
    <source>
        <dbReference type="Pfam" id="PF14438"/>
    </source>
</evidence>
<dbReference type="EMBL" id="JANQDX010000010">
    <property type="protein sequence ID" value="KAL0917420.1"/>
    <property type="molecule type" value="Genomic_DNA"/>
</dbReference>
<evidence type="ECO:0000256" key="1">
    <source>
        <dbReference type="SAM" id="MobiDB-lite"/>
    </source>
</evidence>
<evidence type="ECO:0000313" key="4">
    <source>
        <dbReference type="Proteomes" id="UP001552299"/>
    </source>
</evidence>
<dbReference type="PANTHER" id="PTHR12854">
    <property type="entry name" value="ATAXIN 2-RELATED"/>
    <property type="match status" value="1"/>
</dbReference>
<protein>
    <recommendedName>
        <fullName evidence="2">Ataxin 2 SM domain-containing protein</fullName>
    </recommendedName>
</protein>
<comment type="caution">
    <text evidence="3">The sequence shown here is derived from an EMBL/GenBank/DDBJ whole genome shotgun (WGS) entry which is preliminary data.</text>
</comment>
<dbReference type="Pfam" id="PF14438">
    <property type="entry name" value="SM-ATX"/>
    <property type="match status" value="1"/>
</dbReference>
<dbReference type="InterPro" id="IPR025852">
    <property type="entry name" value="SM_dom_ATX"/>
</dbReference>
<feature type="domain" description="Ataxin 2 SM" evidence="2">
    <location>
        <begin position="21"/>
        <end position="98"/>
    </location>
</feature>
<evidence type="ECO:0000313" key="3">
    <source>
        <dbReference type="EMBL" id="KAL0917420.1"/>
    </source>
</evidence>